<evidence type="ECO:0000256" key="1">
    <source>
        <dbReference type="ARBA" id="ARBA00004123"/>
    </source>
</evidence>
<feature type="domain" description="THO complex subunit 2 N-terminal" evidence="8">
    <location>
        <begin position="43"/>
        <end position="410"/>
    </location>
</feature>
<feature type="non-terminal residue" evidence="9">
    <location>
        <position position="1222"/>
    </location>
</feature>
<dbReference type="Pfam" id="PF16134">
    <property type="entry name" value="THOC2_N"/>
    <property type="match status" value="2"/>
</dbReference>
<sequence length="1222" mass="139802">ILIVRKMSLPHLQCVYLTEESIKELKNSNTSFRFPRSGHVLRFLYELCFVMVRGDLPYQKCKAAVDAMEFLDCGPEEDMGSYFADIVAQMGQDHAVVGEYRSRLVKLAKWLVESALVPLRYFQERCEEEFLWECEMIKIKAADLKSKEVRVNTRLLYQQTKFNLLREESEGYAKLVTLLCQVPEVSNEDLSTAIIGIVKSLIGHFDLDPNRVFDIVLECFELQLHNSVFLDLIPLFPKSHASQILGFKFQYYQQLEINSPAPSGLYQLTALLAKKKFIDIESIYSHLVPKDEDAFEHYNALLAKRLEEANKIGKINLAATGKDLMDDDKQGDVTVDLFAALDIEEMAVSERSSELASSQSLGLLMGFLSVDDWLHANQLLDRLSPLNPVEHTHICAGLFRLIEKAIFSAYMLLTESSIPLPPMGSGADPETQSILPSRPFVDVPKELFEMLACVGPYLYRDTLLLQKIIRVLRAYYLSALELVNAGSAAFSPQCNSKEIQNSRIHLKDAKLRIEEALGTCLLPSLQLVPANPSIGQEMWELLSLLPYEVRYRLYGEWEKDDEPCPMILVAKQTARLDTRRILKRLAKENLKQLGRMVAKLAHANPMTVLRTIVHQIEAYRDMIAPVVDAFKYLTQLEYDILEYVVIERLVQGGREKLKDDGLNLSDWLQSLASFWGHLCKKYPSMELRGLFQYLVNQLKKGNGIELVLLQELIQQMANVQYTENMTEEQLDAMGGSDTLRYQATSFGITKNNKALLKSTNRLRDSLLPKEEPRLAIPLLLLIAQHRSLVVINADVPHIKMVSEQFDRCHGALLQYVEFLCSAVTPISAYALLVPTLDELVHQYHLDPEVAFLIYRPVMRLFRRQDMPASVWPSDCREALQTTSTEKEPEDLNNSLVLDLGDSHKSITWFNLLDTVKKMLPPKAWNSLSPELYATFWGLTLYDLYVPRTRYEYEVTKLHAALKALEELSDNSSSAIAKRKKDKERIQESLDRLTEEHQRHEEHVESVRARLSREKNTWLSSCPDTLKINMEFLQRCIFPRCTFSMPDAVYCAVFVNTLHSLGTPFFNTVNHMDMVICKTLQPTICSCTEYEVGRLGRFLFETLKTAYHWKSDESVYERECGNMPGFAVYYRYPNSQRVTYGQFIKVHWKWSQRITRTLIQCLESTESMEIRNALVMLAKISGVFPVTRKSGINLEKRVAKIKSDEREDLKVLATGVAAALASR</sequence>
<dbReference type="AlphaFoldDB" id="S8D0S9"/>
<evidence type="ECO:0000256" key="4">
    <source>
        <dbReference type="ARBA" id="ARBA00023242"/>
    </source>
</evidence>
<evidence type="ECO:0000256" key="5">
    <source>
        <dbReference type="SAM" id="Coils"/>
    </source>
</evidence>
<dbReference type="GO" id="GO:0006397">
    <property type="term" value="P:mRNA processing"/>
    <property type="evidence" value="ECO:0007669"/>
    <property type="project" value="InterPro"/>
</dbReference>
<comment type="caution">
    <text evidence="9">The sequence shown here is derived from an EMBL/GenBank/DDBJ whole genome shotgun (WGS) entry which is preliminary data.</text>
</comment>
<dbReference type="Proteomes" id="UP000015453">
    <property type="component" value="Unassembled WGS sequence"/>
</dbReference>
<dbReference type="InterPro" id="IPR021418">
    <property type="entry name" value="THO_THOC2_C"/>
</dbReference>
<dbReference type="GO" id="GO:0000445">
    <property type="term" value="C:THO complex part of transcription export complex"/>
    <property type="evidence" value="ECO:0007669"/>
    <property type="project" value="TreeGrafter"/>
</dbReference>
<feature type="non-terminal residue" evidence="9">
    <location>
        <position position="1"/>
    </location>
</feature>
<dbReference type="Pfam" id="PF11732">
    <property type="entry name" value="Thoc2"/>
    <property type="match status" value="1"/>
</dbReference>
<dbReference type="InterPro" id="IPR021726">
    <property type="entry name" value="THO_THOC2_N"/>
</dbReference>
<evidence type="ECO:0000313" key="10">
    <source>
        <dbReference type="Proteomes" id="UP000015453"/>
    </source>
</evidence>
<feature type="coiled-coil region" evidence="5">
    <location>
        <begin position="975"/>
        <end position="1009"/>
    </location>
</feature>
<comment type="similarity">
    <text evidence="2">Belongs to the THOC2 family.</text>
</comment>
<evidence type="ECO:0000259" key="6">
    <source>
        <dbReference type="Pfam" id="PF11262"/>
    </source>
</evidence>
<evidence type="ECO:0000259" key="8">
    <source>
        <dbReference type="Pfam" id="PF16134"/>
    </source>
</evidence>
<comment type="subcellular location">
    <subcellularLocation>
        <location evidence="1">Nucleus</location>
    </subcellularLocation>
</comment>
<feature type="domain" description="THO complex subunit 2 N-terminal" evidence="8">
    <location>
        <begin position="443"/>
        <end position="595"/>
    </location>
</feature>
<evidence type="ECO:0000259" key="7">
    <source>
        <dbReference type="Pfam" id="PF11732"/>
    </source>
</evidence>
<dbReference type="Pfam" id="PF11262">
    <property type="entry name" value="Tho2"/>
    <property type="match status" value="1"/>
</dbReference>
<dbReference type="GO" id="GO:0003729">
    <property type="term" value="F:mRNA binding"/>
    <property type="evidence" value="ECO:0007669"/>
    <property type="project" value="TreeGrafter"/>
</dbReference>
<evidence type="ECO:0000256" key="3">
    <source>
        <dbReference type="ARBA" id="ARBA00019596"/>
    </source>
</evidence>
<evidence type="ECO:0000313" key="9">
    <source>
        <dbReference type="EMBL" id="EPS70916.1"/>
    </source>
</evidence>
<dbReference type="PANTHER" id="PTHR21597:SF0">
    <property type="entry name" value="THO COMPLEX SUBUNIT 2"/>
    <property type="match status" value="1"/>
</dbReference>
<name>S8D0S9_9LAMI</name>
<keyword evidence="10" id="KW-1185">Reference proteome</keyword>
<dbReference type="GO" id="GO:0006406">
    <property type="term" value="P:mRNA export from nucleus"/>
    <property type="evidence" value="ECO:0007669"/>
    <property type="project" value="InterPro"/>
</dbReference>
<organism evidence="9 10">
    <name type="scientific">Genlisea aurea</name>
    <dbReference type="NCBI Taxonomy" id="192259"/>
    <lineage>
        <taxon>Eukaryota</taxon>
        <taxon>Viridiplantae</taxon>
        <taxon>Streptophyta</taxon>
        <taxon>Embryophyta</taxon>
        <taxon>Tracheophyta</taxon>
        <taxon>Spermatophyta</taxon>
        <taxon>Magnoliopsida</taxon>
        <taxon>eudicotyledons</taxon>
        <taxon>Gunneridae</taxon>
        <taxon>Pentapetalae</taxon>
        <taxon>asterids</taxon>
        <taxon>lamiids</taxon>
        <taxon>Lamiales</taxon>
        <taxon>Lentibulariaceae</taxon>
        <taxon>Genlisea</taxon>
    </lineage>
</organism>
<dbReference type="InterPro" id="IPR040007">
    <property type="entry name" value="Tho2"/>
</dbReference>
<dbReference type="PANTHER" id="PTHR21597">
    <property type="entry name" value="THO2 PROTEIN"/>
    <property type="match status" value="1"/>
</dbReference>
<reference evidence="9 10" key="1">
    <citation type="journal article" date="2013" name="BMC Genomics">
        <title>The miniature genome of a carnivorous plant Genlisea aurea contains a low number of genes and short non-coding sequences.</title>
        <authorList>
            <person name="Leushkin E.V."/>
            <person name="Sutormin R.A."/>
            <person name="Nabieva E.R."/>
            <person name="Penin A.A."/>
            <person name="Kondrashov A.S."/>
            <person name="Logacheva M.D."/>
        </authorList>
    </citation>
    <scope>NUCLEOTIDE SEQUENCE [LARGE SCALE GENOMIC DNA]</scope>
</reference>
<evidence type="ECO:0000256" key="2">
    <source>
        <dbReference type="ARBA" id="ARBA00007857"/>
    </source>
</evidence>
<keyword evidence="4" id="KW-0539">Nucleus</keyword>
<accession>S8D0S9</accession>
<feature type="domain" description="THO complex subunitTHOC2 N-terminal" evidence="7">
    <location>
        <begin position="597"/>
        <end position="672"/>
    </location>
</feature>
<feature type="domain" description="THO complex subunitTHOC2 C-terminal" evidence="6">
    <location>
        <begin position="924"/>
        <end position="1219"/>
    </location>
</feature>
<gene>
    <name evidence="9" type="ORF">M569_03841</name>
</gene>
<protein>
    <recommendedName>
        <fullName evidence="3">THO complex subunit 2</fullName>
    </recommendedName>
</protein>
<keyword evidence="5" id="KW-0175">Coiled coil</keyword>
<dbReference type="EMBL" id="AUSU01001477">
    <property type="protein sequence ID" value="EPS70916.1"/>
    <property type="molecule type" value="Genomic_DNA"/>
</dbReference>
<proteinExistence type="inferred from homology"/>
<dbReference type="InterPro" id="IPR032302">
    <property type="entry name" value="THOC2_N"/>
</dbReference>
<dbReference type="OrthoDB" id="29024at2759"/>